<organism evidence="3 4">
    <name type="scientific">Clydaea vesicula</name>
    <dbReference type="NCBI Taxonomy" id="447962"/>
    <lineage>
        <taxon>Eukaryota</taxon>
        <taxon>Fungi</taxon>
        <taxon>Fungi incertae sedis</taxon>
        <taxon>Chytridiomycota</taxon>
        <taxon>Chytridiomycota incertae sedis</taxon>
        <taxon>Chytridiomycetes</taxon>
        <taxon>Lobulomycetales</taxon>
        <taxon>Lobulomycetaceae</taxon>
        <taxon>Clydaea</taxon>
    </lineage>
</organism>
<gene>
    <name evidence="3" type="ORF">HK099_000587</name>
</gene>
<evidence type="ECO:0000256" key="1">
    <source>
        <dbReference type="SAM" id="Coils"/>
    </source>
</evidence>
<evidence type="ECO:0000313" key="3">
    <source>
        <dbReference type="EMBL" id="KAJ3223867.1"/>
    </source>
</evidence>
<dbReference type="EMBL" id="JADGJW010000114">
    <property type="protein sequence ID" value="KAJ3223867.1"/>
    <property type="molecule type" value="Genomic_DNA"/>
</dbReference>
<keyword evidence="1" id="KW-0175">Coiled coil</keyword>
<evidence type="ECO:0000256" key="2">
    <source>
        <dbReference type="SAM" id="MobiDB-lite"/>
    </source>
</evidence>
<protein>
    <submittedName>
        <fullName evidence="3">Uncharacterized protein</fullName>
    </submittedName>
</protein>
<accession>A0AAD5Y1K3</accession>
<dbReference type="Gene3D" id="6.10.280.30">
    <property type="match status" value="2"/>
</dbReference>
<feature type="compositionally biased region" description="Basic and acidic residues" evidence="2">
    <location>
        <begin position="226"/>
        <end position="238"/>
    </location>
</feature>
<reference evidence="3" key="1">
    <citation type="submission" date="2020-05" db="EMBL/GenBank/DDBJ databases">
        <title>Phylogenomic resolution of chytrid fungi.</title>
        <authorList>
            <person name="Stajich J.E."/>
            <person name="Amses K."/>
            <person name="Simmons R."/>
            <person name="Seto K."/>
            <person name="Myers J."/>
            <person name="Bonds A."/>
            <person name="Quandt C.A."/>
            <person name="Barry K."/>
            <person name="Liu P."/>
            <person name="Grigoriev I."/>
            <person name="Longcore J.E."/>
            <person name="James T.Y."/>
        </authorList>
    </citation>
    <scope>NUCLEOTIDE SEQUENCE</scope>
    <source>
        <strain evidence="3">JEL0476</strain>
    </source>
</reference>
<evidence type="ECO:0000313" key="4">
    <source>
        <dbReference type="Proteomes" id="UP001211065"/>
    </source>
</evidence>
<feature type="coiled-coil region" evidence="1">
    <location>
        <begin position="177"/>
        <end position="207"/>
    </location>
</feature>
<keyword evidence="4" id="KW-1185">Reference proteome</keyword>
<dbReference type="AlphaFoldDB" id="A0AAD5Y1K3"/>
<sequence length="958" mass="110085">MPEKSIAFEIPIDDIPKIASSPLKLSQTKRLNLSSDDLREKLTLASERKKLIDSKKSLKAAEEVLKAKEQSFKAKLEKQSSVEVTKSEIVNKLENAERRRLKFEEDKLHKLHNHNKIVEVISSSPLKDAPTEQEISSRLDAAEKRRNAVIEKKLNKLTEHHKTVEEIATSTLKKNEAEKVLNEKLELANQRRKLKEEEERLRLLKLNEHAVVVRKRKSGSITPLEMHPDEKSNSPPHETNEITVFEKLEAAEKRRNDIFKNKLDKLASHHKSVEMISHSPSKCAEETYLKVNKKLCEAERRRKLMVFEEKERYQIYFVALSHNFLFRLNRQEQHGKIVRLRKRQTIGMGLGQENLNQGISVISLILTDPVYKISGYLGGFQYQHPVFNKICTRICHLIPAKRNLKNTIIEKFNGRLNFAEKDYNLNEDDNNLLLEEIAELKSVKSKFSFFGYKIVGWYKSVNSVYPLKPTNFDICKHAAMENLFPHSVCLLLNVLSLNLPSVHNPIHPPFPFSNSNTLQSPVFNMFCFITNYLEITNLENNQANLNRNLDDLNSNFVEGVDTNYDENILKYPLFSEHLKAFEVDIAIFEQLYYDSNVLRETQLDLMNNLNEFRQLYTAQSYEYPPQKVHIRSLLDSSFDTHLSNFYRHAVGEKSRQIDAEYQELSIKVSIEKNEILNLMKSILENNNSSTNQDSKADGNVIEYNDLLYDNQIITDTGKFCKLVEEYIDQKLEAESGDVKSIPSLPLSPNAPKFCDTQKQQYVASGNKINSDNLIPTTDDDGIAVLNNSDDFKLEPCGGTKHSPSQSAAAASKVMEEEDRLNKDDMHTFNSINTLSDQLTYHPIPKKFLAFLESVISEKESAENNENSEEERKCIFKQNFIFSKQTRSDFTTALENRPIIYTSKLSNNELIGTQVGVSYKKSNAGRKRKITVDNDHLVSVKGRSEGITNEVKFELKKPE</sequence>
<comment type="caution">
    <text evidence="3">The sequence shown here is derived from an EMBL/GenBank/DDBJ whole genome shotgun (WGS) entry which is preliminary data.</text>
</comment>
<name>A0AAD5Y1K3_9FUNG</name>
<proteinExistence type="predicted"/>
<feature type="region of interest" description="Disordered" evidence="2">
    <location>
        <begin position="219"/>
        <end position="238"/>
    </location>
</feature>
<dbReference type="Proteomes" id="UP001211065">
    <property type="component" value="Unassembled WGS sequence"/>
</dbReference>
<feature type="coiled-coil region" evidence="1">
    <location>
        <begin position="58"/>
        <end position="106"/>
    </location>
</feature>